<keyword evidence="19" id="KW-0812">Transmembrane</keyword>
<keyword evidence="12" id="KW-0966">Cell projection</keyword>
<evidence type="ECO:0000256" key="2">
    <source>
        <dbReference type="ARBA" id="ARBA00004504"/>
    </source>
</evidence>
<evidence type="ECO:0000256" key="5">
    <source>
        <dbReference type="ARBA" id="ARBA00022530"/>
    </source>
</evidence>
<dbReference type="InterPro" id="IPR036364">
    <property type="entry name" value="SEA_dom_sf"/>
</dbReference>
<evidence type="ECO:0000256" key="13">
    <source>
        <dbReference type="ARBA" id="ARBA00023290"/>
    </source>
</evidence>
<evidence type="ECO:0000256" key="19">
    <source>
        <dbReference type="SAM" id="Phobius"/>
    </source>
</evidence>
<gene>
    <name evidence="23" type="ORF">KC01_LOCUS6707</name>
</gene>
<keyword evidence="7 20" id="KW-0732">Signal</keyword>
<dbReference type="GO" id="GO:0007601">
    <property type="term" value="P:visual perception"/>
    <property type="evidence" value="ECO:0007669"/>
    <property type="project" value="InterPro"/>
</dbReference>
<dbReference type="EMBL" id="OZ035834">
    <property type="protein sequence ID" value="CAL1575062.1"/>
    <property type="molecule type" value="Genomic_DNA"/>
</dbReference>
<organism evidence="23 24">
    <name type="scientific">Knipowitschia caucasica</name>
    <name type="common">Caucasian dwarf goby</name>
    <name type="synonym">Pomatoschistus caucasicus</name>
    <dbReference type="NCBI Taxonomy" id="637954"/>
    <lineage>
        <taxon>Eukaryota</taxon>
        <taxon>Metazoa</taxon>
        <taxon>Chordata</taxon>
        <taxon>Craniata</taxon>
        <taxon>Vertebrata</taxon>
        <taxon>Euteleostomi</taxon>
        <taxon>Actinopterygii</taxon>
        <taxon>Neopterygii</taxon>
        <taxon>Teleostei</taxon>
        <taxon>Neoteleostei</taxon>
        <taxon>Acanthomorphata</taxon>
        <taxon>Gobiaria</taxon>
        <taxon>Gobiiformes</taxon>
        <taxon>Gobioidei</taxon>
        <taxon>Gobiidae</taxon>
        <taxon>Gobiinae</taxon>
        <taxon>Knipowitschia</taxon>
    </lineage>
</organism>
<feature type="domain" description="SEA" evidence="21">
    <location>
        <begin position="778"/>
        <end position="921"/>
    </location>
</feature>
<evidence type="ECO:0000256" key="8">
    <source>
        <dbReference type="ARBA" id="ARBA00022737"/>
    </source>
</evidence>
<name>A0AAV2JGC1_KNICA</name>
<keyword evidence="6" id="KW-0358">Heparin-binding</keyword>
<evidence type="ECO:0000256" key="16">
    <source>
        <dbReference type="ARBA" id="ARBA00045407"/>
    </source>
</evidence>
<feature type="signal peptide" evidence="20">
    <location>
        <begin position="1"/>
        <end position="18"/>
    </location>
</feature>
<evidence type="ECO:0000256" key="6">
    <source>
        <dbReference type="ARBA" id="ARBA00022674"/>
    </source>
</evidence>
<proteinExistence type="predicted"/>
<dbReference type="Pfam" id="PF00008">
    <property type="entry name" value="EGF"/>
    <property type="match status" value="1"/>
</dbReference>
<evidence type="ECO:0000313" key="24">
    <source>
        <dbReference type="Proteomes" id="UP001497482"/>
    </source>
</evidence>
<feature type="compositionally biased region" description="Polar residues" evidence="18">
    <location>
        <begin position="708"/>
        <end position="728"/>
    </location>
</feature>
<dbReference type="AlphaFoldDB" id="A0AAV2JGC1"/>
<evidence type="ECO:0000256" key="20">
    <source>
        <dbReference type="SAM" id="SignalP"/>
    </source>
</evidence>
<accession>A0AAV2JGC1</accession>
<evidence type="ECO:0000256" key="3">
    <source>
        <dbReference type="ARBA" id="ARBA00004593"/>
    </source>
</evidence>
<evidence type="ECO:0000256" key="17">
    <source>
        <dbReference type="PROSITE-ProRule" id="PRU00076"/>
    </source>
</evidence>
<keyword evidence="9" id="KW-0730">Sialic acid</keyword>
<evidence type="ECO:0000259" key="22">
    <source>
        <dbReference type="PROSITE" id="PS50026"/>
    </source>
</evidence>
<dbReference type="GO" id="GO:0008201">
    <property type="term" value="F:heparin binding"/>
    <property type="evidence" value="ECO:0007669"/>
    <property type="project" value="UniProtKB-KW"/>
</dbReference>
<dbReference type="GO" id="GO:0001917">
    <property type="term" value="C:photoreceptor inner segment"/>
    <property type="evidence" value="ECO:0007669"/>
    <property type="project" value="UniProtKB-SubCell"/>
</dbReference>
<comment type="subcellular location">
    <subcellularLocation>
        <location evidence="2">Cell projection</location>
        <location evidence="2">Cilium</location>
        <location evidence="2">Photoreceptor outer segment</location>
    </subcellularLocation>
    <subcellularLocation>
        <location evidence="1">Photoreceptor inner segment</location>
    </subcellularLocation>
    <subcellularLocation>
        <location evidence="3">Secreted</location>
        <location evidence="3">Extracellular space</location>
        <location evidence="3">Extracellular matrix</location>
        <location evidence="3">Interphotoreceptor matrix</location>
    </subcellularLocation>
</comment>
<keyword evidence="24" id="KW-1185">Reference proteome</keyword>
<dbReference type="PANTHER" id="PTHR12199">
    <property type="entry name" value="INTERPHOTORECEPTOR MATRIX PROTEOGLYCAN"/>
    <property type="match status" value="1"/>
</dbReference>
<evidence type="ECO:0000256" key="4">
    <source>
        <dbReference type="ARBA" id="ARBA00022525"/>
    </source>
</evidence>
<keyword evidence="19" id="KW-0472">Membrane</keyword>
<evidence type="ECO:0000256" key="9">
    <source>
        <dbReference type="ARBA" id="ARBA00022981"/>
    </source>
</evidence>
<sequence length="1164" mass="128068">MVLKSGIPLLLFLISLQASPGNVTPWEKAASDLAGLRDVRYRHYLQTSRSVSYSGRTKRSALFSTGVKVCPQETAKAVITSHRAYYRLRVCQEAIWEAFRIFFDRVPNSEEYMSWVYTCQHENLCLDDLALNFSSSPEHLDLVARRVADLGDSEGAMAETPAPGIDCTWTLQSIIPTEPAIDPTEPAIDPTEPAIDPTEPAIIPTEPAIIPTEPSMMFEEPNLIPENPLQYIVEFSVTIEDPVYSELLRDPATPEYADAVRELRDKMYQVFASIPGFKDIQVLGFRAEDMSVRYAVLFNGDTELGDQPEGFHTTDVETQRDMNVPNLQNIIMRALKQEHSLPLDLNGLNFDAVYAVDDHKKTHTMAFPVEGSSTNAMSASTYFEDFNMSTVMPFIPDDLTMVNWVEPEATPAHPAREAVTHVELLPSIEEIHDSQTTESAAVIHLFSDDSPTQIPEMQVTVPTSLESTDSHAKKVDTTVDTSAAADIRASGQSSEETVHTVQEEEAVLPVVEEPVHPINEAVLPVVEEPVHPINEAVLPVVEEAVLPVKEVMLPVEETVLPVEETVLPVEETVLPVEETVLPVEETVLPVEEAVLPVEEAVLPVEETVLPVEEVALPVEEVIVPQVEEEAVAPAEEEVAVPVEEVVLPVEEEAVSEVEKKAVLKVEEDTVLPVGEIVVPDKGEAVPEVEKEAVHKVEETVLPGEDRTVTTPASVTSDLETISSESGATFTEEELSVSPTEEGSGSGLSAEADTGLYWTRAPAMRQASTPMMAAVERSKDLVVFFRLRVSNMMFTDSLFNKDSAEYKTLENTFLELTQRPRLRKTENPGASSKSGPQALRTLASIPLLPYLATNLTGFKALEILSFQNGSVIVNSKMKLNKAVPYNVTDAVQCVLEDFCSSATSQLDIQVDSRSLEVEPADEPDPCQSITCSEFSRCIINGWSGEAECMCDLGYRAEGEGQTCQSLCTLEPDFCLNGGLCENIPGHGATCRCPVGKYWHYHGERCDELITLPLDTSFIITALVGSLCLVAAVISILIFINKKCIRPQKAVTTVQTPFAFDHALRVNPAFQNDDELITQTSTLPYPPSSSQSQASEQEHFASIENIHLSIEIPRQLYTTRSEKLMSNMVDFHHCIPHSQTWLPQSPGKTCCVLRASENDCLEVTVV</sequence>
<keyword evidence="10" id="KW-0675">Receptor</keyword>
<dbReference type="SMART" id="SM00181">
    <property type="entry name" value="EGF"/>
    <property type="match status" value="2"/>
</dbReference>
<keyword evidence="19" id="KW-1133">Transmembrane helix</keyword>
<keyword evidence="13" id="KW-0373">Hyaluronic acid</keyword>
<dbReference type="GO" id="GO:0033165">
    <property type="term" value="C:interphotoreceptor matrix"/>
    <property type="evidence" value="ECO:0007669"/>
    <property type="project" value="UniProtKB-SubCell"/>
</dbReference>
<dbReference type="InterPro" id="IPR000082">
    <property type="entry name" value="SEA_dom"/>
</dbReference>
<dbReference type="Proteomes" id="UP001497482">
    <property type="component" value="Chromosome 12"/>
</dbReference>
<feature type="chain" id="PRO_5043461025" description="Interphotoreceptor matrix proteoglycan 1" evidence="20">
    <location>
        <begin position="19"/>
        <end position="1164"/>
    </location>
</feature>
<evidence type="ECO:0000256" key="12">
    <source>
        <dbReference type="ARBA" id="ARBA00023273"/>
    </source>
</evidence>
<dbReference type="PANTHER" id="PTHR12199:SF3">
    <property type="entry name" value="INTERPHOTORECEPTOR MATRIX PROTEOGLYCAN 1"/>
    <property type="match status" value="1"/>
</dbReference>
<feature type="domain" description="EGF-like" evidence="22">
    <location>
        <begin position="963"/>
        <end position="1005"/>
    </location>
</feature>
<evidence type="ECO:0000256" key="1">
    <source>
        <dbReference type="ARBA" id="ARBA00004437"/>
    </source>
</evidence>
<dbReference type="CDD" id="cd00054">
    <property type="entry name" value="EGF_CA"/>
    <property type="match status" value="1"/>
</dbReference>
<protein>
    <recommendedName>
        <fullName evidence="14">Interphotoreceptor matrix proteoglycan 1</fullName>
    </recommendedName>
    <alternativeName>
        <fullName evidence="15">Sialoprotein associated with cones and rods</fullName>
    </alternativeName>
</protein>
<feature type="region of interest" description="Disordered" evidence="18">
    <location>
        <begin position="702"/>
        <end position="749"/>
    </location>
</feature>
<dbReference type="PROSITE" id="PS50024">
    <property type="entry name" value="SEA"/>
    <property type="match status" value="2"/>
</dbReference>
<keyword evidence="17" id="KW-0245">EGF-like domain</keyword>
<comment type="function">
    <text evidence="16">Chondroitin sulfate-, heparin- and hyaluronan-binding protein. May serve to form a basic macromolecular scaffold comprising the insoluble interphotoreceptor matrix.</text>
</comment>
<dbReference type="InterPro" id="IPR000742">
    <property type="entry name" value="EGF"/>
</dbReference>
<evidence type="ECO:0000313" key="23">
    <source>
        <dbReference type="EMBL" id="CAL1575062.1"/>
    </source>
</evidence>
<evidence type="ECO:0000259" key="21">
    <source>
        <dbReference type="PROSITE" id="PS50024"/>
    </source>
</evidence>
<evidence type="ECO:0000256" key="14">
    <source>
        <dbReference type="ARBA" id="ARBA00040753"/>
    </source>
</evidence>
<feature type="domain" description="SEA" evidence="21">
    <location>
        <begin position="229"/>
        <end position="350"/>
    </location>
</feature>
<reference evidence="23 24" key="1">
    <citation type="submission" date="2024-04" db="EMBL/GenBank/DDBJ databases">
        <authorList>
            <person name="Waldvogel A.-M."/>
            <person name="Schoenle A."/>
        </authorList>
    </citation>
    <scope>NUCLEOTIDE SEQUENCE [LARGE SCALE GENOMIC DNA]</scope>
</reference>
<keyword evidence="11" id="KW-0325">Glycoprotein</keyword>
<dbReference type="SUPFAM" id="SSF82671">
    <property type="entry name" value="SEA domain"/>
    <property type="match status" value="2"/>
</dbReference>
<evidence type="ECO:0000256" key="7">
    <source>
        <dbReference type="ARBA" id="ARBA00022729"/>
    </source>
</evidence>
<keyword evidence="8" id="KW-0677">Repeat</keyword>
<dbReference type="Gene3D" id="2.10.25.10">
    <property type="entry name" value="Laminin"/>
    <property type="match status" value="1"/>
</dbReference>
<dbReference type="InterPro" id="IPR039861">
    <property type="entry name" value="IMPG"/>
</dbReference>
<evidence type="ECO:0000256" key="10">
    <source>
        <dbReference type="ARBA" id="ARBA00023170"/>
    </source>
</evidence>
<dbReference type="GO" id="GO:0001750">
    <property type="term" value="C:photoreceptor outer segment"/>
    <property type="evidence" value="ECO:0007669"/>
    <property type="project" value="UniProtKB-SubCell"/>
</dbReference>
<feature type="transmembrane region" description="Helical" evidence="19">
    <location>
        <begin position="1016"/>
        <end position="1038"/>
    </location>
</feature>
<keyword evidence="5" id="KW-0272">Extracellular matrix</keyword>
<comment type="caution">
    <text evidence="17">Lacks conserved residue(s) required for the propagation of feature annotation.</text>
</comment>
<evidence type="ECO:0000256" key="15">
    <source>
        <dbReference type="ARBA" id="ARBA00042018"/>
    </source>
</evidence>
<evidence type="ECO:0000256" key="11">
    <source>
        <dbReference type="ARBA" id="ARBA00023180"/>
    </source>
</evidence>
<evidence type="ECO:0000256" key="18">
    <source>
        <dbReference type="SAM" id="MobiDB-lite"/>
    </source>
</evidence>
<keyword evidence="4" id="KW-0964">Secreted</keyword>
<dbReference type="PROSITE" id="PS50026">
    <property type="entry name" value="EGF_3"/>
    <property type="match status" value="1"/>
</dbReference>
<dbReference type="GO" id="GO:0005540">
    <property type="term" value="F:hyaluronic acid binding"/>
    <property type="evidence" value="ECO:0007669"/>
    <property type="project" value="UniProtKB-KW"/>
</dbReference>